<dbReference type="OMA" id="RNHITER"/>
<dbReference type="VEuPathDB" id="AmoebaDB:NF0066280"/>
<dbReference type="RefSeq" id="XP_044561143.1">
    <property type="nucleotide sequence ID" value="XM_044707731.1"/>
</dbReference>
<dbReference type="AlphaFoldDB" id="A0A6A5BRJ6"/>
<proteinExistence type="predicted"/>
<evidence type="ECO:0000313" key="3">
    <source>
        <dbReference type="Proteomes" id="UP000444721"/>
    </source>
</evidence>
<dbReference type="EMBL" id="VFQX01000037">
    <property type="protein sequence ID" value="KAF0976430.1"/>
    <property type="molecule type" value="Genomic_DNA"/>
</dbReference>
<gene>
    <name evidence="2" type="ORF">FDP41_004329</name>
</gene>
<dbReference type="GeneID" id="68111547"/>
<dbReference type="OrthoDB" id="27483at2759"/>
<sequence>MNPPLFKYVSLPITTQEQADELIKLSLSVHALPSLRTQNGKKIWYLTPNQFKLTNPHWDKMISDVVEDSARRGLGVSSKKQISHELEYLVLYQEGSVDFHRGKKHTTHEHHRLKAEKQPFAKLIVQLPSVYNGGVVIVRYNEKEVQYDFSDSSSYLPSYISMYDECDREECSIQSGYRLCLVYKIVFTGGVGRVPKFDHGAQISHDLTRIVDEWSDQEIPMAFYPLSNVYSQTCFNFESLKDDDALIFNLLNTFNARYSLLHLFLAVFEKKALTTAKSNEPQNITYRASSLLGPNNDTRFQKYDLTLDVSSIFPFDTLQDMPFKEKKQCGNGMIELRCTCTCLIIIPKKVDYMFWAYTDPMSCYKGFLSLYKQYKSDPTRRDACIRLALSQKDSPSFKNNITELVPILIDLKDTNLLKTFIASASANITLGTWNVILSQFSMDDLKQEFLSSVVQSTCANANSLGQRLQASIEMVSKFNNLQLSQEFITRIIETVSTNTALQFICIQVIGILLNAVNSLQLPITPAFKKVLVKRLDNYVFSDKIMGIVTSVLKTCLKNDERQICDTIVNSMFQTVTPQILENSLEGFIAIIHLIGLELTMSRVQNVLKNINSIPGYLSIMTKLQTNYLESNSENHKEAFFIFKECKQHVINAFHLMQNLDLSICQQVLSFFWKCKLVEDITVLTSTIIVKAGTDYETLLALIHFIDKNLGLNAFQHIAFNSILLNCSNIVKVHLSQASTSTGQDWSFNVETMCHCNYCQPAEQFLKDKTQRQVEFRHAEKYRNHITERVKCAVGDNSKYLKFETIKTGSPYGFPLRKLPVNNSGSSSSSQVPGYIVTNSPTGMSSSNSNASIASTSSSSGVKRVINHSSSSSSLNPPNKKSKER</sequence>
<dbReference type="PANTHER" id="PTHR33099">
    <property type="entry name" value="FE2OG DIOXYGENASE DOMAIN-CONTAINING PROTEIN"/>
    <property type="match status" value="1"/>
</dbReference>
<feature type="compositionally biased region" description="Low complexity" evidence="1">
    <location>
        <begin position="868"/>
        <end position="878"/>
    </location>
</feature>
<dbReference type="VEuPathDB" id="AmoebaDB:NfTy_084300"/>
<reference evidence="2 3" key="1">
    <citation type="journal article" date="2019" name="Sci. Rep.">
        <title>Nanopore sequencing improves the draft genome of the human pathogenic amoeba Naegleria fowleri.</title>
        <authorList>
            <person name="Liechti N."/>
            <person name="Schurch N."/>
            <person name="Bruggmann R."/>
            <person name="Wittwer M."/>
        </authorList>
    </citation>
    <scope>NUCLEOTIDE SEQUENCE [LARGE SCALE GENOMIC DNA]</scope>
    <source>
        <strain evidence="2 3">ATCC 30894</strain>
    </source>
</reference>
<dbReference type="VEuPathDB" id="AmoebaDB:FDP41_004329"/>
<comment type="caution">
    <text evidence="2">The sequence shown here is derived from an EMBL/GenBank/DDBJ whole genome shotgun (WGS) entry which is preliminary data.</text>
</comment>
<keyword evidence="3" id="KW-1185">Reference proteome</keyword>
<accession>A0A6A5BRJ6</accession>
<organism evidence="2 3">
    <name type="scientific">Naegleria fowleri</name>
    <name type="common">Brain eating amoeba</name>
    <dbReference type="NCBI Taxonomy" id="5763"/>
    <lineage>
        <taxon>Eukaryota</taxon>
        <taxon>Discoba</taxon>
        <taxon>Heterolobosea</taxon>
        <taxon>Tetramitia</taxon>
        <taxon>Eutetramitia</taxon>
        <taxon>Vahlkampfiidae</taxon>
        <taxon>Naegleria</taxon>
    </lineage>
</organism>
<feature type="region of interest" description="Disordered" evidence="1">
    <location>
        <begin position="822"/>
        <end position="884"/>
    </location>
</feature>
<evidence type="ECO:0000256" key="1">
    <source>
        <dbReference type="SAM" id="MobiDB-lite"/>
    </source>
</evidence>
<feature type="compositionally biased region" description="Low complexity" evidence="1">
    <location>
        <begin position="844"/>
        <end position="859"/>
    </location>
</feature>
<protein>
    <submittedName>
        <fullName evidence="2">Uncharacterized protein</fullName>
    </submittedName>
</protein>
<dbReference type="PANTHER" id="PTHR33099:SF7">
    <property type="entry name" value="MYND-TYPE DOMAIN-CONTAINING PROTEIN"/>
    <property type="match status" value="1"/>
</dbReference>
<evidence type="ECO:0000313" key="2">
    <source>
        <dbReference type="EMBL" id="KAF0976430.1"/>
    </source>
</evidence>
<dbReference type="Proteomes" id="UP000444721">
    <property type="component" value="Unassembled WGS sequence"/>
</dbReference>
<name>A0A6A5BRJ6_NAEFO</name>